<evidence type="ECO:0000313" key="10">
    <source>
        <dbReference type="EMBL" id="KAI5062505.1"/>
    </source>
</evidence>
<dbReference type="FunFam" id="1.10.10.60:FF:000010">
    <property type="entry name" value="Transcriptional activator Myb isoform A"/>
    <property type="match status" value="1"/>
</dbReference>
<dbReference type="GO" id="GO:0042795">
    <property type="term" value="P:snRNA transcription by RNA polymerase II"/>
    <property type="evidence" value="ECO:0007669"/>
    <property type="project" value="TreeGrafter"/>
</dbReference>
<keyword evidence="11" id="KW-1185">Reference proteome</keyword>
<keyword evidence="2" id="KW-0677">Repeat</keyword>
<feature type="domain" description="Myb-like" evidence="8">
    <location>
        <begin position="261"/>
        <end position="312"/>
    </location>
</feature>
<feature type="domain" description="Myb-like" evidence="8">
    <location>
        <begin position="156"/>
        <end position="207"/>
    </location>
</feature>
<feature type="region of interest" description="Disordered" evidence="7">
    <location>
        <begin position="503"/>
        <end position="537"/>
    </location>
</feature>
<dbReference type="GO" id="GO:0005634">
    <property type="term" value="C:nucleus"/>
    <property type="evidence" value="ECO:0007669"/>
    <property type="project" value="UniProtKB-SubCell"/>
</dbReference>
<feature type="domain" description="HTH myb-type" evidence="9">
    <location>
        <begin position="103"/>
        <end position="155"/>
    </location>
</feature>
<dbReference type="InterPro" id="IPR009057">
    <property type="entry name" value="Homeodomain-like_sf"/>
</dbReference>
<evidence type="ECO:0000259" key="8">
    <source>
        <dbReference type="PROSITE" id="PS50090"/>
    </source>
</evidence>
<dbReference type="GO" id="GO:0042796">
    <property type="term" value="P:snRNA transcription by RNA polymerase III"/>
    <property type="evidence" value="ECO:0007669"/>
    <property type="project" value="TreeGrafter"/>
</dbReference>
<feature type="domain" description="HTH myb-type" evidence="9">
    <location>
        <begin position="156"/>
        <end position="211"/>
    </location>
</feature>
<evidence type="ECO:0000256" key="4">
    <source>
        <dbReference type="ARBA" id="ARBA00023125"/>
    </source>
</evidence>
<keyword evidence="6" id="KW-0539">Nucleus</keyword>
<dbReference type="AlphaFoldDB" id="A0A9D4U7E8"/>
<protein>
    <submittedName>
        <fullName evidence="10">Uncharacterized protein</fullName>
    </submittedName>
</protein>
<dbReference type="PROSITE" id="PS51294">
    <property type="entry name" value="HTH_MYB"/>
    <property type="match status" value="4"/>
</dbReference>
<evidence type="ECO:0000259" key="9">
    <source>
        <dbReference type="PROSITE" id="PS51294"/>
    </source>
</evidence>
<comment type="caution">
    <text evidence="10">The sequence shown here is derived from an EMBL/GenBank/DDBJ whole genome shotgun (WGS) entry which is preliminary data.</text>
</comment>
<dbReference type="InterPro" id="IPR001005">
    <property type="entry name" value="SANT/Myb"/>
</dbReference>
<evidence type="ECO:0000256" key="2">
    <source>
        <dbReference type="ARBA" id="ARBA00022737"/>
    </source>
</evidence>
<dbReference type="GO" id="GO:0001006">
    <property type="term" value="F:RNA polymerase III type 3 promoter sequence-specific DNA binding"/>
    <property type="evidence" value="ECO:0007669"/>
    <property type="project" value="TreeGrafter"/>
</dbReference>
<feature type="domain" description="HTH myb-type" evidence="9">
    <location>
        <begin position="213"/>
        <end position="264"/>
    </location>
</feature>
<comment type="subcellular location">
    <subcellularLocation>
        <location evidence="1">Nucleus</location>
    </subcellularLocation>
</comment>
<dbReference type="FunFam" id="1.10.10.60:FF:000016">
    <property type="entry name" value="Transcriptional activator Myb isoform A"/>
    <property type="match status" value="1"/>
</dbReference>
<dbReference type="SMART" id="SM00717">
    <property type="entry name" value="SANT"/>
    <property type="match status" value="5"/>
</dbReference>
<dbReference type="CDD" id="cd00167">
    <property type="entry name" value="SANT"/>
    <property type="match status" value="4"/>
</dbReference>
<keyword evidence="3" id="KW-0805">Transcription regulation</keyword>
<evidence type="ECO:0000256" key="6">
    <source>
        <dbReference type="ARBA" id="ARBA00023242"/>
    </source>
</evidence>
<feature type="domain" description="HTH myb-type" evidence="9">
    <location>
        <begin position="269"/>
        <end position="315"/>
    </location>
</feature>
<sequence>MQKKHCLNFEAKSWTREERIELVKGVEQQVQESRIRSVMDLYSASNNDPTFLDDQVRTIAENPPTPEDIRKALPMINWNEVARLYVIGRSPTECWIQWSNHEDSLINHGAWTKAEDKKLWSIVKQHKLCNWDLIAQELGSRRSISQCLVRYQRSLNAGIVRGAWTHEEDEQLRAAVQKYGDQDWLSVASELEGRTGPQCWNRWHKILNPIRQKSGRWSINEDKRLRLAVSVYGPRMWKLIAVHVPGRTEVQCRERWCNVLDPSLTWAEWNPEEDRRLEEAVTRHGSHRWSTVASELIPRTDSQCWRRWKHLHPELLSVFQKDNKIQKAALISNFVGRKRERSKLRPSDFVPEAGAGAFKTVEKDCEQDDSIVMEPVGFCEEGMSATPRVEVGVPAVTPELSKKRRLERLQKLREARATGKMVAWKRSGMSTNYPGDKHRKPPERRRERREGKGKRLTAKGRCNPSKNGVTAFVKAMQELANICEKTQNPSVAVLLPLSTSKKIGDKGQAKAGDSSSNLDIDETGKEAPESVGEDEDVETAVKAVLSWPFSWGLHEFLEKAP</sequence>
<dbReference type="PANTHER" id="PTHR46621:SF1">
    <property type="entry name" value="SNRNA-ACTIVATING PROTEIN COMPLEX SUBUNIT 4"/>
    <property type="match status" value="1"/>
</dbReference>
<feature type="domain" description="Myb-like" evidence="8">
    <location>
        <begin position="103"/>
        <end position="155"/>
    </location>
</feature>
<dbReference type="GO" id="GO:0019185">
    <property type="term" value="C:snRNA-activating protein complex"/>
    <property type="evidence" value="ECO:0007669"/>
    <property type="project" value="TreeGrafter"/>
</dbReference>
<proteinExistence type="predicted"/>
<dbReference type="SUPFAM" id="SSF46689">
    <property type="entry name" value="Homeodomain-like"/>
    <property type="match status" value="3"/>
</dbReference>
<dbReference type="Gene3D" id="1.10.10.60">
    <property type="entry name" value="Homeodomain-like"/>
    <property type="match status" value="5"/>
</dbReference>
<evidence type="ECO:0000256" key="1">
    <source>
        <dbReference type="ARBA" id="ARBA00004123"/>
    </source>
</evidence>
<reference evidence="10" key="1">
    <citation type="submission" date="2021-01" db="EMBL/GenBank/DDBJ databases">
        <title>Adiantum capillus-veneris genome.</title>
        <authorList>
            <person name="Fang Y."/>
            <person name="Liao Q."/>
        </authorList>
    </citation>
    <scope>NUCLEOTIDE SEQUENCE</scope>
    <source>
        <strain evidence="10">H3</strain>
        <tissue evidence="10">Leaf</tissue>
    </source>
</reference>
<dbReference type="OrthoDB" id="2143914at2759"/>
<evidence type="ECO:0000256" key="3">
    <source>
        <dbReference type="ARBA" id="ARBA00023015"/>
    </source>
</evidence>
<keyword evidence="5" id="KW-0804">Transcription</keyword>
<gene>
    <name evidence="10" type="ORF">GOP47_0023044</name>
</gene>
<dbReference type="Pfam" id="PF13921">
    <property type="entry name" value="Myb_DNA-bind_6"/>
    <property type="match status" value="1"/>
</dbReference>
<accession>A0A9D4U7E8</accession>
<dbReference type="PROSITE" id="PS50090">
    <property type="entry name" value="MYB_LIKE"/>
    <property type="match status" value="4"/>
</dbReference>
<dbReference type="InterPro" id="IPR017930">
    <property type="entry name" value="Myb_dom"/>
</dbReference>
<dbReference type="InterPro" id="IPR051575">
    <property type="entry name" value="Myb-like_DNA-bd"/>
</dbReference>
<evidence type="ECO:0000256" key="5">
    <source>
        <dbReference type="ARBA" id="ARBA00023163"/>
    </source>
</evidence>
<organism evidence="10 11">
    <name type="scientific">Adiantum capillus-veneris</name>
    <name type="common">Maidenhair fern</name>
    <dbReference type="NCBI Taxonomy" id="13818"/>
    <lineage>
        <taxon>Eukaryota</taxon>
        <taxon>Viridiplantae</taxon>
        <taxon>Streptophyta</taxon>
        <taxon>Embryophyta</taxon>
        <taxon>Tracheophyta</taxon>
        <taxon>Polypodiopsida</taxon>
        <taxon>Polypodiidae</taxon>
        <taxon>Polypodiales</taxon>
        <taxon>Pteridineae</taxon>
        <taxon>Pteridaceae</taxon>
        <taxon>Vittarioideae</taxon>
        <taxon>Adiantum</taxon>
    </lineage>
</organism>
<feature type="domain" description="Myb-like" evidence="8">
    <location>
        <begin position="209"/>
        <end position="260"/>
    </location>
</feature>
<evidence type="ECO:0000313" key="11">
    <source>
        <dbReference type="Proteomes" id="UP000886520"/>
    </source>
</evidence>
<keyword evidence="4" id="KW-0238">DNA-binding</keyword>
<dbReference type="Pfam" id="PF00249">
    <property type="entry name" value="Myb_DNA-binding"/>
    <property type="match status" value="2"/>
</dbReference>
<evidence type="ECO:0000256" key="7">
    <source>
        <dbReference type="SAM" id="MobiDB-lite"/>
    </source>
</evidence>
<dbReference type="EMBL" id="JABFUD020000022">
    <property type="protein sequence ID" value="KAI5062505.1"/>
    <property type="molecule type" value="Genomic_DNA"/>
</dbReference>
<dbReference type="Proteomes" id="UP000886520">
    <property type="component" value="Chromosome 22"/>
</dbReference>
<name>A0A9D4U7E8_ADICA</name>
<dbReference type="PANTHER" id="PTHR46621">
    <property type="entry name" value="SNRNA-ACTIVATING PROTEIN COMPLEX SUBUNIT 4"/>
    <property type="match status" value="1"/>
</dbReference>
<feature type="region of interest" description="Disordered" evidence="7">
    <location>
        <begin position="424"/>
        <end position="463"/>
    </location>
</feature>
<dbReference type="GO" id="GO:0000978">
    <property type="term" value="F:RNA polymerase II cis-regulatory region sequence-specific DNA binding"/>
    <property type="evidence" value="ECO:0007669"/>
    <property type="project" value="TreeGrafter"/>
</dbReference>